<proteinExistence type="predicted"/>
<reference evidence="2" key="1">
    <citation type="submission" date="2023-03" db="EMBL/GenBank/DDBJ databases">
        <title>Edaphobacter sp.</title>
        <authorList>
            <person name="Huber K.J."/>
            <person name="Papendorf J."/>
            <person name="Pilke C."/>
            <person name="Bunk B."/>
            <person name="Sproeer C."/>
            <person name="Pester M."/>
        </authorList>
    </citation>
    <scope>NUCLEOTIDE SEQUENCE</scope>
    <source>
        <strain evidence="2">DSM 110680</strain>
    </source>
</reference>
<dbReference type="InterPro" id="IPR001173">
    <property type="entry name" value="Glyco_trans_2-like"/>
</dbReference>
<dbReference type="InterPro" id="IPR029044">
    <property type="entry name" value="Nucleotide-diphossugar_trans"/>
</dbReference>
<dbReference type="AlphaFoldDB" id="A0AAU7DFX3"/>
<feature type="domain" description="Glycosyltransferase 2-like" evidence="1">
    <location>
        <begin position="4"/>
        <end position="109"/>
    </location>
</feature>
<name>A0AAU7DFX3_9BACT</name>
<dbReference type="Gene3D" id="3.90.550.10">
    <property type="entry name" value="Spore Coat Polysaccharide Biosynthesis Protein SpsA, Chain A"/>
    <property type="match status" value="1"/>
</dbReference>
<dbReference type="PANTHER" id="PTHR43685:SF3">
    <property type="entry name" value="SLR2126 PROTEIN"/>
    <property type="match status" value="1"/>
</dbReference>
<dbReference type="EC" id="2.4.-.-" evidence="2"/>
<dbReference type="InterPro" id="IPR050834">
    <property type="entry name" value="Glycosyltransf_2"/>
</dbReference>
<organism evidence="2">
    <name type="scientific">Telmatobacter sp. DSM 110680</name>
    <dbReference type="NCBI Taxonomy" id="3036704"/>
    <lineage>
        <taxon>Bacteria</taxon>
        <taxon>Pseudomonadati</taxon>
        <taxon>Acidobacteriota</taxon>
        <taxon>Terriglobia</taxon>
        <taxon>Terriglobales</taxon>
        <taxon>Acidobacteriaceae</taxon>
        <taxon>Telmatobacter</taxon>
    </lineage>
</organism>
<dbReference type="Pfam" id="PF00535">
    <property type="entry name" value="Glycos_transf_2"/>
    <property type="match status" value="1"/>
</dbReference>
<protein>
    <submittedName>
        <fullName evidence="2">Glycosyltransferase family A protein</fullName>
        <ecNumber evidence="2">2.4.-.-</ecNumber>
    </submittedName>
</protein>
<dbReference type="SUPFAM" id="SSF53448">
    <property type="entry name" value="Nucleotide-diphospho-sugar transferases"/>
    <property type="match status" value="1"/>
</dbReference>
<sequence length="329" mass="36975">MLVSVVIPTANRCDLVMRTVGTVLQQDFPASDFEIIVAVDGVRDGTADALRTLGAKHQIRVLELERNQGPSAARNAGLRAAKGELVVFLDDDMNCTSELLRSHVAAHVKTAERREIAGLGAIYVAPEHRPCLAAELFLRGLGGVYLRHSEHPAEKWPENVWSFGNTSVGRAVLERVGGFDERFRKREDCELGIRLLEAGVRQEFVGDAVAYQWCEKSAEQLVRDAEIFAESDVMFLRIHPGWSPHEFLSRIREEKQWKRWARELLVRCPAIADLLLSPVCTMGQWRGMPGPLREVAVRALTLRCGLHWYHRLIEVSGRRPEDWIRGGSG</sequence>
<accession>A0AAU7DFX3</accession>
<keyword evidence="2" id="KW-0808">Transferase</keyword>
<dbReference type="PANTHER" id="PTHR43685">
    <property type="entry name" value="GLYCOSYLTRANSFERASE"/>
    <property type="match status" value="1"/>
</dbReference>
<keyword evidence="2" id="KW-0328">Glycosyltransferase</keyword>
<dbReference type="EMBL" id="CP121196">
    <property type="protein sequence ID" value="XBH15721.1"/>
    <property type="molecule type" value="Genomic_DNA"/>
</dbReference>
<dbReference type="GO" id="GO:0016757">
    <property type="term" value="F:glycosyltransferase activity"/>
    <property type="evidence" value="ECO:0007669"/>
    <property type="project" value="UniProtKB-KW"/>
</dbReference>
<dbReference type="CDD" id="cd00761">
    <property type="entry name" value="Glyco_tranf_GTA_type"/>
    <property type="match status" value="1"/>
</dbReference>
<evidence type="ECO:0000259" key="1">
    <source>
        <dbReference type="Pfam" id="PF00535"/>
    </source>
</evidence>
<dbReference type="RefSeq" id="WP_348260955.1">
    <property type="nucleotide sequence ID" value="NZ_CP121196.1"/>
</dbReference>
<gene>
    <name evidence="2" type="ORF">P8935_14195</name>
</gene>
<evidence type="ECO:0000313" key="2">
    <source>
        <dbReference type="EMBL" id="XBH15721.1"/>
    </source>
</evidence>